<reference evidence="1 2" key="1">
    <citation type="submission" date="2024-08" db="EMBL/GenBank/DDBJ databases">
        <authorList>
            <person name="Cucini C."/>
            <person name="Frati F."/>
        </authorList>
    </citation>
    <scope>NUCLEOTIDE SEQUENCE [LARGE SCALE GENOMIC DNA]</scope>
</reference>
<sequence>MTSELDPMECSSINIDKELMFVAECARIGGEPVSEDGIRNLVNLWEKLVEGNEAGDFGNVDKCLESLLRCSAKLIFNVRYSQPTIVSSDWKLNLKAAIENCGLNFRDSTNCKNICAGIGSIVCNPWTSDKFKKVYGSLKANKTRLSIPNEDIDALWNTEGWIGLETRADYFVRIGQLATGPSCTTLNILTQ</sequence>
<dbReference type="Proteomes" id="UP001642540">
    <property type="component" value="Unassembled WGS sequence"/>
</dbReference>
<name>A0ABP1PX10_9HEXA</name>
<comment type="caution">
    <text evidence="1">The sequence shown here is derived from an EMBL/GenBank/DDBJ whole genome shotgun (WGS) entry which is preliminary data.</text>
</comment>
<dbReference type="EMBL" id="CAXLJM020000012">
    <property type="protein sequence ID" value="CAL8077302.1"/>
    <property type="molecule type" value="Genomic_DNA"/>
</dbReference>
<organism evidence="1 2">
    <name type="scientific">Orchesella dallaii</name>
    <dbReference type="NCBI Taxonomy" id="48710"/>
    <lineage>
        <taxon>Eukaryota</taxon>
        <taxon>Metazoa</taxon>
        <taxon>Ecdysozoa</taxon>
        <taxon>Arthropoda</taxon>
        <taxon>Hexapoda</taxon>
        <taxon>Collembola</taxon>
        <taxon>Entomobryomorpha</taxon>
        <taxon>Entomobryoidea</taxon>
        <taxon>Orchesellidae</taxon>
        <taxon>Orchesellinae</taxon>
        <taxon>Orchesella</taxon>
    </lineage>
</organism>
<gene>
    <name evidence="1" type="ORF">ODALV1_LOCUS3772</name>
</gene>
<protein>
    <submittedName>
        <fullName evidence="1">Uncharacterized protein</fullName>
    </submittedName>
</protein>
<proteinExistence type="predicted"/>
<evidence type="ECO:0000313" key="1">
    <source>
        <dbReference type="EMBL" id="CAL8077302.1"/>
    </source>
</evidence>
<accession>A0ABP1PX10</accession>
<keyword evidence="2" id="KW-1185">Reference proteome</keyword>
<evidence type="ECO:0000313" key="2">
    <source>
        <dbReference type="Proteomes" id="UP001642540"/>
    </source>
</evidence>